<keyword evidence="6 9" id="KW-1133">Transmembrane helix</keyword>
<evidence type="ECO:0000256" key="4">
    <source>
        <dbReference type="ARBA" id="ARBA00022692"/>
    </source>
</evidence>
<dbReference type="Gene3D" id="1.10.3370.10">
    <property type="entry name" value="SecY subunit domain"/>
    <property type="match status" value="1"/>
</dbReference>
<proteinExistence type="inferred from homology"/>
<gene>
    <name evidence="10" type="ORF">B1A_17331</name>
</gene>
<evidence type="ECO:0000256" key="7">
    <source>
        <dbReference type="ARBA" id="ARBA00023010"/>
    </source>
</evidence>
<reference evidence="10" key="2">
    <citation type="journal article" date="2014" name="ISME J.">
        <title>Microbial stratification in low pH oxic and suboxic macroscopic growths along an acid mine drainage.</title>
        <authorList>
            <person name="Mendez-Garcia C."/>
            <person name="Mesa V."/>
            <person name="Sprenger R.R."/>
            <person name="Richter M."/>
            <person name="Diez M.S."/>
            <person name="Solano J."/>
            <person name="Bargiela R."/>
            <person name="Golyshina O.V."/>
            <person name="Manteca A."/>
            <person name="Ramos J.L."/>
            <person name="Gallego J.R."/>
            <person name="Llorente I."/>
            <person name="Martins Dos Santos V.A."/>
            <person name="Jensen O.N."/>
            <person name="Pelaez A.I."/>
            <person name="Sanchez J."/>
            <person name="Ferrer M."/>
        </authorList>
    </citation>
    <scope>NUCLEOTIDE SEQUENCE</scope>
</reference>
<keyword evidence="5" id="KW-0653">Protein transport</keyword>
<dbReference type="InterPro" id="IPR002208">
    <property type="entry name" value="SecY/SEC61-alpha"/>
</dbReference>
<dbReference type="SUPFAM" id="SSF103491">
    <property type="entry name" value="Preprotein translocase SecY subunit"/>
    <property type="match status" value="1"/>
</dbReference>
<feature type="transmembrane region" description="Helical" evidence="9">
    <location>
        <begin position="47"/>
        <end position="70"/>
    </location>
</feature>
<evidence type="ECO:0000256" key="5">
    <source>
        <dbReference type="ARBA" id="ARBA00022927"/>
    </source>
</evidence>
<reference evidence="10" key="1">
    <citation type="submission" date="2013-08" db="EMBL/GenBank/DDBJ databases">
        <authorList>
            <person name="Mendez C."/>
            <person name="Richter M."/>
            <person name="Ferrer M."/>
            <person name="Sanchez J."/>
        </authorList>
    </citation>
    <scope>NUCLEOTIDE SEQUENCE</scope>
</reference>
<organism evidence="10">
    <name type="scientific">mine drainage metagenome</name>
    <dbReference type="NCBI Taxonomy" id="410659"/>
    <lineage>
        <taxon>unclassified sequences</taxon>
        <taxon>metagenomes</taxon>
        <taxon>ecological metagenomes</taxon>
    </lineage>
</organism>
<dbReference type="EMBL" id="AUZX01012748">
    <property type="protein sequence ID" value="EQD37903.1"/>
    <property type="molecule type" value="Genomic_DNA"/>
</dbReference>
<evidence type="ECO:0000256" key="3">
    <source>
        <dbReference type="ARBA" id="ARBA00022448"/>
    </source>
</evidence>
<keyword evidence="7" id="KW-0811">Translocation</keyword>
<evidence type="ECO:0000256" key="1">
    <source>
        <dbReference type="ARBA" id="ARBA00004141"/>
    </source>
</evidence>
<dbReference type="InterPro" id="IPR023201">
    <property type="entry name" value="SecY_dom_sf"/>
</dbReference>
<sequence>MLAVYRIGAYIPTPGVNGNALSVYLHQNGGALIGFFDMFSGGALSRLTIFALGIMPYISASIILQLLTVVHPSLQALAKEGERGRKVIT</sequence>
<keyword evidence="8 9" id="KW-0472">Membrane</keyword>
<protein>
    <submittedName>
        <fullName evidence="10">SecY protein</fullName>
    </submittedName>
</protein>
<comment type="caution">
    <text evidence="10">The sequence shown here is derived from an EMBL/GenBank/DDBJ whole genome shotgun (WGS) entry which is preliminary data.</text>
</comment>
<dbReference type="InterPro" id="IPR030659">
    <property type="entry name" value="SecY_CS"/>
</dbReference>
<dbReference type="Pfam" id="PF00344">
    <property type="entry name" value="SecY"/>
    <property type="match status" value="1"/>
</dbReference>
<name>T0YXW4_9ZZZZ</name>
<evidence type="ECO:0000256" key="9">
    <source>
        <dbReference type="SAM" id="Phobius"/>
    </source>
</evidence>
<keyword evidence="4 9" id="KW-0812">Transmembrane</keyword>
<comment type="similarity">
    <text evidence="2">Belongs to the SecY/SEC61-alpha family.</text>
</comment>
<comment type="subcellular location">
    <subcellularLocation>
        <location evidence="1">Membrane</location>
        <topology evidence="1">Multi-pass membrane protein</topology>
    </subcellularLocation>
</comment>
<dbReference type="GO" id="GO:0016020">
    <property type="term" value="C:membrane"/>
    <property type="evidence" value="ECO:0007669"/>
    <property type="project" value="UniProtKB-SubCell"/>
</dbReference>
<evidence type="ECO:0000256" key="8">
    <source>
        <dbReference type="ARBA" id="ARBA00023136"/>
    </source>
</evidence>
<evidence type="ECO:0000256" key="2">
    <source>
        <dbReference type="ARBA" id="ARBA00005751"/>
    </source>
</evidence>
<feature type="non-terminal residue" evidence="10">
    <location>
        <position position="89"/>
    </location>
</feature>
<evidence type="ECO:0000256" key="6">
    <source>
        <dbReference type="ARBA" id="ARBA00022989"/>
    </source>
</evidence>
<accession>T0YXW4</accession>
<keyword evidence="3" id="KW-0813">Transport</keyword>
<dbReference type="AlphaFoldDB" id="T0YXW4"/>
<dbReference type="GO" id="GO:0015031">
    <property type="term" value="P:protein transport"/>
    <property type="evidence" value="ECO:0007669"/>
    <property type="project" value="UniProtKB-KW"/>
</dbReference>
<evidence type="ECO:0000313" key="10">
    <source>
        <dbReference type="EMBL" id="EQD37903.1"/>
    </source>
</evidence>
<dbReference type="PROSITE" id="PS00755">
    <property type="entry name" value="SECY_1"/>
    <property type="match status" value="1"/>
</dbReference>